<dbReference type="PROSITE" id="PS51257">
    <property type="entry name" value="PROKAR_LIPOPROTEIN"/>
    <property type="match status" value="1"/>
</dbReference>
<name>A0A563U8N9_9SPHI</name>
<dbReference type="AlphaFoldDB" id="A0A563U8N9"/>
<proteinExistence type="predicted"/>
<evidence type="ECO:0000313" key="1">
    <source>
        <dbReference type="EMBL" id="TWR27696.1"/>
    </source>
</evidence>
<dbReference type="Proteomes" id="UP000318010">
    <property type="component" value="Unassembled WGS sequence"/>
</dbReference>
<dbReference type="RefSeq" id="WP_146268513.1">
    <property type="nucleotide sequence ID" value="NZ_VOEI01000001.1"/>
</dbReference>
<dbReference type="OrthoDB" id="797519at2"/>
<dbReference type="EMBL" id="VOEI01000001">
    <property type="protein sequence ID" value="TWR27696.1"/>
    <property type="molecule type" value="Genomic_DNA"/>
</dbReference>
<sequence>MNRQVRFLIIAIGALASMAGCNRGRTTRIINTSEDHKQEIKFSGSVVFSRDSTSVAHISDKGYLFFDEDGKKLRAENDGKNHVVYSFDGDGFVNLLSAEQKTFLAHAVKVIIRERAKLNR</sequence>
<accession>A0A563U8N9</accession>
<evidence type="ECO:0000313" key="2">
    <source>
        <dbReference type="Proteomes" id="UP000318010"/>
    </source>
</evidence>
<reference evidence="1 2" key="1">
    <citation type="submission" date="2019-07" db="EMBL/GenBank/DDBJ databases">
        <authorList>
            <person name="Kim J."/>
        </authorList>
    </citation>
    <scope>NUCLEOTIDE SEQUENCE [LARGE SCALE GENOMIC DNA]</scope>
    <source>
        <strain evidence="1 2">MJ1a</strain>
    </source>
</reference>
<gene>
    <name evidence="1" type="ORF">FPZ42_00340</name>
</gene>
<keyword evidence="2" id="KW-1185">Reference proteome</keyword>
<comment type="caution">
    <text evidence="1">The sequence shown here is derived from an EMBL/GenBank/DDBJ whole genome shotgun (WGS) entry which is preliminary data.</text>
</comment>
<organism evidence="1 2">
    <name type="scientific">Mucilaginibacter achroorhodeus</name>
    <dbReference type="NCBI Taxonomy" id="2599294"/>
    <lineage>
        <taxon>Bacteria</taxon>
        <taxon>Pseudomonadati</taxon>
        <taxon>Bacteroidota</taxon>
        <taxon>Sphingobacteriia</taxon>
        <taxon>Sphingobacteriales</taxon>
        <taxon>Sphingobacteriaceae</taxon>
        <taxon>Mucilaginibacter</taxon>
    </lineage>
</organism>
<protein>
    <submittedName>
        <fullName evidence="1">Uncharacterized protein</fullName>
    </submittedName>
</protein>